<proteinExistence type="predicted"/>
<organism evidence="1 2">
    <name type="scientific">Porcisia hertigi</name>
    <dbReference type="NCBI Taxonomy" id="2761500"/>
    <lineage>
        <taxon>Eukaryota</taxon>
        <taxon>Discoba</taxon>
        <taxon>Euglenozoa</taxon>
        <taxon>Kinetoplastea</taxon>
        <taxon>Metakinetoplastina</taxon>
        <taxon>Trypanosomatida</taxon>
        <taxon>Trypanosomatidae</taxon>
        <taxon>Leishmaniinae</taxon>
        <taxon>Porcisia</taxon>
    </lineage>
</organism>
<accession>A0A836IBF1</accession>
<dbReference type="GeneID" id="94288021"/>
<dbReference type="OrthoDB" id="264200at2759"/>
<dbReference type="RefSeq" id="XP_067754101.1">
    <property type="nucleotide sequence ID" value="XM_067897944.1"/>
</dbReference>
<comment type="caution">
    <text evidence="1">The sequence shown here is derived from an EMBL/GenBank/DDBJ whole genome shotgun (WGS) entry which is preliminary data.</text>
</comment>
<keyword evidence="2" id="KW-1185">Reference proteome</keyword>
<dbReference type="Proteomes" id="UP000674318">
    <property type="component" value="Unassembled WGS sequence"/>
</dbReference>
<dbReference type="AlphaFoldDB" id="A0A836IBF1"/>
<name>A0A836IBF1_9TRYP</name>
<gene>
    <name evidence="1" type="ORF">JKF63_01900</name>
</gene>
<reference evidence="1 2" key="1">
    <citation type="submission" date="2021-02" db="EMBL/GenBank/DDBJ databases">
        <title>Porcisia hertigi Genome sequencing and assembly.</title>
        <authorList>
            <person name="Almutairi H."/>
            <person name="Gatherer D."/>
        </authorList>
    </citation>
    <scope>NUCLEOTIDE SEQUENCE [LARGE SCALE GENOMIC DNA]</scope>
    <source>
        <strain evidence="1 2">C119</strain>
    </source>
</reference>
<evidence type="ECO:0000313" key="2">
    <source>
        <dbReference type="Proteomes" id="UP000674318"/>
    </source>
</evidence>
<dbReference type="EMBL" id="JAFJZO010000034">
    <property type="protein sequence ID" value="KAG5494066.1"/>
    <property type="molecule type" value="Genomic_DNA"/>
</dbReference>
<evidence type="ECO:0000313" key="1">
    <source>
        <dbReference type="EMBL" id="KAG5494066.1"/>
    </source>
</evidence>
<sequence>MAKAIPRVSVQVEEDPRTHRAASNVIAVLPSSSSHGTFVAVASNGVAPVAGAFSVERPTTSGSSPIVSIAVYMMGTASPSMAEASSIVNMKSPDMMLLHTVSLCSDDLRRTPSPHAARTQMVNNSTRGPECMPRATSPPEPGTLTGAVWAGKNFFSPRVSETAPPTEPSPAEVEQMVWVGLEFLALKMWRGQLLLVRSGLTESVSPSGSDDDDNTQLDAFEELHGNHRDTSAVCTSFARVADFCSTTTSGGSANMEKGSSPMSLMIVAEQSHVTGVVCCNTAAMVSDRAQKAGSRHSRLTKQQPLLKKHTWNIGPFNHVAATPLANPKVCICGTSLSGSVEVYVWAVEGAGGEAVPLCVHQVLMGRGHFFYRIAVAVAAVSPNETANQAPRDISFWVVGSESAVIQNVQEECNCDAEAKTSTLPALRGLDGRVLEVNPKDSQVSRGHQSSNAPHVPAPVINAAPRTLNALWEAQSNRTPQTAGGVSKHAAVSSAADQTLLEDVYSLRVTEAPCFLLPQKDVLLKVDVDPTDTMPDCKLTHRYALLVHVSAKCVRGSEEDTLRPSNDSALESVAAEEKVACSSAILSLDNTDGASALGWLAAVSSEGGTSPLFSVSHDAPKDVSDEARQASIATVVSSMHYLTFSTPHRILQLCVSHRRDPADDSVKQLRFKVHGTFEISRPQRIVGIAPLVSPGATPQLLLLYGSASSAMGNNDHRSKDAQNVYGRSTRKSTWMVVENLHASILHKLTPWDPLVMAGTKSKGCSDEKKQLCEAELVEKIHAIVEAEGARIQGHLDSRMNRLEAMLERLLKTWQGQSAQS</sequence>
<protein>
    <submittedName>
        <fullName evidence="1">Uncharacterized protein</fullName>
    </submittedName>
</protein>
<dbReference type="KEGG" id="phet:94288021"/>